<feature type="chain" id="PRO_5012336576" evidence="1">
    <location>
        <begin position="25"/>
        <end position="331"/>
    </location>
</feature>
<proteinExistence type="predicted"/>
<reference evidence="3" key="1">
    <citation type="submission" date="2017-08" db="EMBL/GenBank/DDBJ databases">
        <title>A dynamic microbial community with high functional redundancy inhabits the cold, oxic subseafloor aquifer.</title>
        <authorList>
            <person name="Tully B.J."/>
            <person name="Wheat C.G."/>
            <person name="Glazer B.T."/>
            <person name="Huber J.A."/>
        </authorList>
    </citation>
    <scope>NUCLEOTIDE SEQUENCE [LARGE SCALE GENOMIC DNA]</scope>
</reference>
<gene>
    <name evidence="2" type="ORF">COB21_01075</name>
</gene>
<evidence type="ECO:0000256" key="1">
    <source>
        <dbReference type="SAM" id="SignalP"/>
    </source>
</evidence>
<name>A0A2A4X6G7_UNCAE</name>
<accession>A0A2A4X6G7</accession>
<sequence>MRWIPSIIYSSLAACLLVASPVVAREDARETFYSSHTLNQHQWISYELFENFVGVSSSPIDMMMRQLAPEEPEIWDQYSACVGNLLLANLYLNTDIEKVTKAIYTLRFHSEMTYACIYNALLLSLSNPNSFLASNPSILLEMFTIASLMENALENCPEHDDSGISPMCALVRFKCLELDQNNISTLPIFQIPYLKVSDFLQSQSNSLDQLQEGAPFYFQHSSHTFVPTSTTTSSWGPVRDIVDIKEEFDNEKNTQLYRLEVKISPHITFLKFLEKHFVSFLELPSFGKQLANELEQFQMPQELREIDEEMHTTPFFIFDDSPTELCSTKFC</sequence>
<evidence type="ECO:0000313" key="2">
    <source>
        <dbReference type="EMBL" id="PCI78252.1"/>
    </source>
</evidence>
<dbReference type="AlphaFoldDB" id="A0A2A4X6G7"/>
<feature type="signal peptide" evidence="1">
    <location>
        <begin position="1"/>
        <end position="24"/>
    </location>
</feature>
<comment type="caution">
    <text evidence="2">The sequence shown here is derived from an EMBL/GenBank/DDBJ whole genome shotgun (WGS) entry which is preliminary data.</text>
</comment>
<protein>
    <submittedName>
        <fullName evidence="2">Uncharacterized protein</fullName>
    </submittedName>
</protein>
<dbReference type="EMBL" id="NVUK01000007">
    <property type="protein sequence ID" value="PCI78252.1"/>
    <property type="molecule type" value="Genomic_DNA"/>
</dbReference>
<dbReference type="PROSITE" id="PS51257">
    <property type="entry name" value="PROKAR_LIPOPROTEIN"/>
    <property type="match status" value="1"/>
</dbReference>
<evidence type="ECO:0000313" key="3">
    <source>
        <dbReference type="Proteomes" id="UP000218775"/>
    </source>
</evidence>
<dbReference type="Proteomes" id="UP000218775">
    <property type="component" value="Unassembled WGS sequence"/>
</dbReference>
<keyword evidence="1" id="KW-0732">Signal</keyword>
<organism evidence="2 3">
    <name type="scientific">Aerophobetes bacterium</name>
    <dbReference type="NCBI Taxonomy" id="2030807"/>
    <lineage>
        <taxon>Bacteria</taxon>
        <taxon>Candidatus Aerophobota</taxon>
    </lineage>
</organism>